<organism evidence="2">
    <name type="scientific">marine metagenome</name>
    <dbReference type="NCBI Taxonomy" id="408172"/>
    <lineage>
        <taxon>unclassified sequences</taxon>
        <taxon>metagenomes</taxon>
        <taxon>ecological metagenomes</taxon>
    </lineage>
</organism>
<evidence type="ECO:0000313" key="2">
    <source>
        <dbReference type="EMBL" id="SVA43245.1"/>
    </source>
</evidence>
<dbReference type="EMBL" id="UINC01009653">
    <property type="protein sequence ID" value="SVA43245.1"/>
    <property type="molecule type" value="Genomic_DNA"/>
</dbReference>
<evidence type="ECO:0000256" key="1">
    <source>
        <dbReference type="SAM" id="MobiDB-lite"/>
    </source>
</evidence>
<protein>
    <submittedName>
        <fullName evidence="2">Uncharacterized protein</fullName>
    </submittedName>
</protein>
<reference evidence="2" key="1">
    <citation type="submission" date="2018-05" db="EMBL/GenBank/DDBJ databases">
        <authorList>
            <person name="Lanie J.A."/>
            <person name="Ng W.-L."/>
            <person name="Kazmierczak K.M."/>
            <person name="Andrzejewski T.M."/>
            <person name="Davidsen T.M."/>
            <person name="Wayne K.J."/>
            <person name="Tettelin H."/>
            <person name="Glass J.I."/>
            <person name="Rusch D."/>
            <person name="Podicherti R."/>
            <person name="Tsui H.-C.T."/>
            <person name="Winkler M.E."/>
        </authorList>
    </citation>
    <scope>NUCLEOTIDE SEQUENCE</scope>
</reference>
<name>A0A381VSJ8_9ZZZZ</name>
<proteinExistence type="predicted"/>
<gene>
    <name evidence="2" type="ORF">METZ01_LOCUS96099</name>
</gene>
<feature type="region of interest" description="Disordered" evidence="1">
    <location>
        <begin position="1"/>
        <end position="28"/>
    </location>
</feature>
<dbReference type="AlphaFoldDB" id="A0A381VSJ8"/>
<accession>A0A381VSJ8</accession>
<sequence>MTDPRLEARQPAAPLPHPDAGQESIPEG</sequence>